<dbReference type="Gene3D" id="3.30.70.870">
    <property type="entry name" value="Elongation Factor G (Translational Gtpase), domain 3"/>
    <property type="match status" value="1"/>
</dbReference>
<dbReference type="Gene3D" id="2.40.30.10">
    <property type="entry name" value="Translation factors"/>
    <property type="match status" value="1"/>
</dbReference>
<dbReference type="GO" id="GO:0005829">
    <property type="term" value="C:cytosol"/>
    <property type="evidence" value="ECO:0007669"/>
    <property type="project" value="TreeGrafter"/>
</dbReference>
<dbReference type="CDD" id="cd03691">
    <property type="entry name" value="BipA_TypA_II"/>
    <property type="match status" value="1"/>
</dbReference>
<dbReference type="InterPro" id="IPR035651">
    <property type="entry name" value="BipA_V"/>
</dbReference>
<organism evidence="4 5">
    <name type="scientific">Candidatus Gottesmanbacteria bacterium RBG_16_52_11</name>
    <dbReference type="NCBI Taxonomy" id="1798374"/>
    <lineage>
        <taxon>Bacteria</taxon>
        <taxon>Candidatus Gottesmaniibacteriota</taxon>
    </lineage>
</organism>
<dbReference type="Pfam" id="PF03144">
    <property type="entry name" value="GTP_EFTU_D2"/>
    <property type="match status" value="1"/>
</dbReference>
<dbReference type="InterPro" id="IPR042116">
    <property type="entry name" value="TypA/BipA_C"/>
</dbReference>
<dbReference type="AlphaFoldDB" id="A0A1F5YXD4"/>
<dbReference type="FunFam" id="2.40.50.250:FF:000001">
    <property type="entry name" value="GTP-binding protein TypA"/>
    <property type="match status" value="1"/>
</dbReference>
<dbReference type="InterPro" id="IPR048876">
    <property type="entry name" value="BipA_C"/>
</dbReference>
<evidence type="ECO:0000256" key="2">
    <source>
        <dbReference type="ARBA" id="ARBA00035722"/>
    </source>
</evidence>
<dbReference type="CDD" id="cd01891">
    <property type="entry name" value="TypA_BipA"/>
    <property type="match status" value="1"/>
</dbReference>
<dbReference type="SUPFAM" id="SSF50447">
    <property type="entry name" value="Translation proteins"/>
    <property type="match status" value="1"/>
</dbReference>
<dbReference type="EMBL" id="MFJD01000001">
    <property type="protein sequence ID" value="OGG04859.1"/>
    <property type="molecule type" value="Genomic_DNA"/>
</dbReference>
<dbReference type="InterPro" id="IPR031157">
    <property type="entry name" value="G_TR_CS"/>
</dbReference>
<dbReference type="InterPro" id="IPR006298">
    <property type="entry name" value="BipA"/>
</dbReference>
<dbReference type="InterPro" id="IPR004161">
    <property type="entry name" value="EFTu-like_2"/>
</dbReference>
<name>A0A1F5YXD4_9BACT</name>
<dbReference type="FunFam" id="3.40.50.300:FF:000055">
    <property type="entry name" value="GTP-binding protein TypA"/>
    <property type="match status" value="1"/>
</dbReference>
<dbReference type="PRINTS" id="PR00315">
    <property type="entry name" value="ELONGATNFCT"/>
</dbReference>
<dbReference type="InterPro" id="IPR027417">
    <property type="entry name" value="P-loop_NTPase"/>
</dbReference>
<dbReference type="CDD" id="cd03710">
    <property type="entry name" value="BipA_TypA_C"/>
    <property type="match status" value="1"/>
</dbReference>
<dbReference type="InterPro" id="IPR047041">
    <property type="entry name" value="BipA_GTP-bd_dom"/>
</dbReference>
<dbReference type="Pfam" id="PF21018">
    <property type="entry name" value="BipA_C"/>
    <property type="match status" value="1"/>
</dbReference>
<dbReference type="STRING" id="1798374.A2Z33_06170"/>
<evidence type="ECO:0000259" key="3">
    <source>
        <dbReference type="PROSITE" id="PS51722"/>
    </source>
</evidence>
<dbReference type="InterPro" id="IPR000640">
    <property type="entry name" value="EFG_V-like"/>
</dbReference>
<comment type="caution">
    <text evidence="4">The sequence shown here is derived from an EMBL/GenBank/DDBJ whole genome shotgun (WGS) entry which is preliminary data.</text>
</comment>
<dbReference type="Pfam" id="PF00679">
    <property type="entry name" value="EFG_C"/>
    <property type="match status" value="1"/>
</dbReference>
<sequence length="613" mass="67754">MNLRNIAIIAHVDHGKTTLVDGMLKQTHTFRDNEREMTQETILDTNDLEREKGITILAKNTAVIYKDTKINIIDTPGHADFGGEVERVIRMADGALLIVDAAEGPLPQTQFVLSKALEHNLKMIVVINKIDRSDARPAEVLQATEELFLHLANHEDHLDFPVLYAVGREGKAWNTLPASINENSSLEPLFEKILSAVPPPCEHDAGKPFKMLVSSLDFDSHKGVFAIGKIAQGNVRPRQKVLLMAEKEKQGSFSVDQVFISVGLKRKETETGQTGDIVAITGIDGVQIGQTLADPSDPVGFPAITLEEPTLKVILSANTSPFSGREGTFCTARQLHQRLMQEQKTNIGLRIEETSGGSSFSVSGQGEMHLAVLLETLRREGYEMQVGKPEVIEKEVDGMKCEPYEELTVEIEAGFIGVITEELGKRRGELLDTITNERGITRMVYRISSRNLLGFRGDILTKTRGRGIFATRFVGYFPMSRKVPKLRSGVLVSYESGKSSGYALTTVQERGQAFIGPGVSVYEGMIIGINNRYEDIDINVCKTKKLTNIHSATADIAIQLDPPVTMSLEQCLDFIEEDELLEITPANLRLRKRHLTKIDRVRAVRRSAGIAAA</sequence>
<gene>
    <name evidence="4" type="ORF">A2Z33_06170</name>
</gene>
<dbReference type="InterPro" id="IPR009000">
    <property type="entry name" value="Transl_B-barrel_sf"/>
</dbReference>
<protein>
    <recommendedName>
        <fullName evidence="2">50S ribosomal subunit assembly factor BipA</fullName>
    </recommendedName>
</protein>
<dbReference type="Gene3D" id="3.40.50.300">
    <property type="entry name" value="P-loop containing nucleotide triphosphate hydrolases"/>
    <property type="match status" value="1"/>
</dbReference>
<dbReference type="InterPro" id="IPR000795">
    <property type="entry name" value="T_Tr_GTP-bd_dom"/>
</dbReference>
<evidence type="ECO:0000313" key="5">
    <source>
        <dbReference type="Proteomes" id="UP000178448"/>
    </source>
</evidence>
<dbReference type="Proteomes" id="UP000178448">
    <property type="component" value="Unassembled WGS sequence"/>
</dbReference>
<dbReference type="SUPFAM" id="SSF52540">
    <property type="entry name" value="P-loop containing nucleoside triphosphate hydrolases"/>
    <property type="match status" value="1"/>
</dbReference>
<keyword evidence="1" id="KW-0547">Nucleotide-binding</keyword>
<reference evidence="4 5" key="1">
    <citation type="journal article" date="2016" name="Nat. Commun.">
        <title>Thousands of microbial genomes shed light on interconnected biogeochemical processes in an aquifer system.</title>
        <authorList>
            <person name="Anantharaman K."/>
            <person name="Brown C.T."/>
            <person name="Hug L.A."/>
            <person name="Sharon I."/>
            <person name="Castelle C.J."/>
            <person name="Probst A.J."/>
            <person name="Thomas B.C."/>
            <person name="Singh A."/>
            <person name="Wilkins M.J."/>
            <person name="Karaoz U."/>
            <person name="Brodie E.L."/>
            <person name="Williams K.H."/>
            <person name="Hubbard S.S."/>
            <person name="Banfield J.F."/>
        </authorList>
    </citation>
    <scope>NUCLEOTIDE SEQUENCE [LARGE SCALE GENOMIC DNA]</scope>
</reference>
<evidence type="ECO:0000313" key="4">
    <source>
        <dbReference type="EMBL" id="OGG04859.1"/>
    </source>
</evidence>
<accession>A0A1F5YXD4</accession>
<dbReference type="SUPFAM" id="SSF54980">
    <property type="entry name" value="EF-G C-terminal domain-like"/>
    <property type="match status" value="2"/>
</dbReference>
<dbReference type="GO" id="GO:0005525">
    <property type="term" value="F:GTP binding"/>
    <property type="evidence" value="ECO:0007669"/>
    <property type="project" value="UniProtKB-KW"/>
</dbReference>
<evidence type="ECO:0000256" key="1">
    <source>
        <dbReference type="ARBA" id="ARBA00023134"/>
    </source>
</evidence>
<dbReference type="PROSITE" id="PS00301">
    <property type="entry name" value="G_TR_1"/>
    <property type="match status" value="1"/>
</dbReference>
<feature type="domain" description="Tr-type G" evidence="3">
    <location>
        <begin position="1"/>
        <end position="201"/>
    </location>
</feature>
<dbReference type="PANTHER" id="PTHR42908">
    <property type="entry name" value="TRANSLATION ELONGATION FACTOR-RELATED"/>
    <property type="match status" value="1"/>
</dbReference>
<dbReference type="PROSITE" id="PS51722">
    <property type="entry name" value="G_TR_2"/>
    <property type="match status" value="1"/>
</dbReference>
<dbReference type="Gene3D" id="3.30.70.240">
    <property type="match status" value="1"/>
</dbReference>
<dbReference type="InterPro" id="IPR047042">
    <property type="entry name" value="BipA_II"/>
</dbReference>
<dbReference type="Gene3D" id="2.40.50.250">
    <property type="entry name" value="bipa protein"/>
    <property type="match status" value="1"/>
</dbReference>
<dbReference type="NCBIfam" id="TIGR00231">
    <property type="entry name" value="small_GTP"/>
    <property type="match status" value="1"/>
</dbReference>
<dbReference type="InterPro" id="IPR005225">
    <property type="entry name" value="Small_GTP-bd"/>
</dbReference>
<dbReference type="GO" id="GO:1990904">
    <property type="term" value="C:ribonucleoprotein complex"/>
    <property type="evidence" value="ECO:0007669"/>
    <property type="project" value="TreeGrafter"/>
</dbReference>
<dbReference type="PANTHER" id="PTHR42908:SF8">
    <property type="entry name" value="TR-TYPE G DOMAIN-CONTAINING PROTEIN"/>
    <property type="match status" value="1"/>
</dbReference>
<keyword evidence="1" id="KW-0342">GTP-binding</keyword>
<dbReference type="NCBIfam" id="TIGR01394">
    <property type="entry name" value="TypA_BipA"/>
    <property type="match status" value="1"/>
</dbReference>
<dbReference type="GO" id="GO:0003924">
    <property type="term" value="F:GTPase activity"/>
    <property type="evidence" value="ECO:0007669"/>
    <property type="project" value="InterPro"/>
</dbReference>
<proteinExistence type="predicted"/>
<dbReference type="Pfam" id="PF00009">
    <property type="entry name" value="GTP_EFTU"/>
    <property type="match status" value="1"/>
</dbReference>
<dbReference type="InterPro" id="IPR035647">
    <property type="entry name" value="EFG_III/V"/>
</dbReference>